<dbReference type="STRING" id="137246.A0A401TPE1"/>
<gene>
    <name evidence="2" type="ORF">chiPu_0028446</name>
</gene>
<sequence>MVVEQSPPPFCLFVSNQSVRTLRNILHWISHIGVMCNKELGEPYKKCIKVFDDAINHCFSLLSIFGFLCYIVNIIKPLCGLATGEHQQGIVGAGSQLVSPQTGNSDHNRQATAIRTGRQ</sequence>
<dbReference type="OrthoDB" id="6598372at2759"/>
<dbReference type="Proteomes" id="UP000287033">
    <property type="component" value="Unassembled WGS sequence"/>
</dbReference>
<dbReference type="EMBL" id="BEZZ01131728">
    <property type="protein sequence ID" value="GCC44496.1"/>
    <property type="molecule type" value="Genomic_DNA"/>
</dbReference>
<organism evidence="2 3">
    <name type="scientific">Chiloscyllium punctatum</name>
    <name type="common">Brownbanded bambooshark</name>
    <name type="synonym">Hemiscyllium punctatum</name>
    <dbReference type="NCBI Taxonomy" id="137246"/>
    <lineage>
        <taxon>Eukaryota</taxon>
        <taxon>Metazoa</taxon>
        <taxon>Chordata</taxon>
        <taxon>Craniata</taxon>
        <taxon>Vertebrata</taxon>
        <taxon>Chondrichthyes</taxon>
        <taxon>Elasmobranchii</taxon>
        <taxon>Galeomorphii</taxon>
        <taxon>Galeoidea</taxon>
        <taxon>Orectolobiformes</taxon>
        <taxon>Hemiscylliidae</taxon>
        <taxon>Chiloscyllium</taxon>
    </lineage>
</organism>
<dbReference type="Pfam" id="PF26039">
    <property type="entry name" value="Dcst2"/>
    <property type="match status" value="1"/>
</dbReference>
<feature type="region of interest" description="Disordered" evidence="1">
    <location>
        <begin position="97"/>
        <end position="119"/>
    </location>
</feature>
<evidence type="ECO:0000313" key="3">
    <source>
        <dbReference type="Proteomes" id="UP000287033"/>
    </source>
</evidence>
<dbReference type="AlphaFoldDB" id="A0A401TPE1"/>
<reference evidence="2 3" key="1">
    <citation type="journal article" date="2018" name="Nat. Ecol. Evol.">
        <title>Shark genomes provide insights into elasmobranch evolution and the origin of vertebrates.</title>
        <authorList>
            <person name="Hara Y"/>
            <person name="Yamaguchi K"/>
            <person name="Onimaru K"/>
            <person name="Kadota M"/>
            <person name="Koyanagi M"/>
            <person name="Keeley SD"/>
            <person name="Tatsumi K"/>
            <person name="Tanaka K"/>
            <person name="Motone F"/>
            <person name="Kageyama Y"/>
            <person name="Nozu R"/>
            <person name="Adachi N"/>
            <person name="Nishimura O"/>
            <person name="Nakagawa R"/>
            <person name="Tanegashima C"/>
            <person name="Kiyatake I"/>
            <person name="Matsumoto R"/>
            <person name="Murakumo K"/>
            <person name="Nishida K"/>
            <person name="Terakita A"/>
            <person name="Kuratani S"/>
            <person name="Sato K"/>
            <person name="Hyodo S Kuraku.S."/>
        </authorList>
    </citation>
    <scope>NUCLEOTIDE SEQUENCE [LARGE SCALE GENOMIC DNA]</scope>
</reference>
<accession>A0A401TPE1</accession>
<evidence type="ECO:0000256" key="1">
    <source>
        <dbReference type="SAM" id="MobiDB-lite"/>
    </source>
</evidence>
<comment type="caution">
    <text evidence="2">The sequence shown here is derived from an EMBL/GenBank/DDBJ whole genome shotgun (WGS) entry which is preliminary data.</text>
</comment>
<name>A0A401TPE1_CHIPU</name>
<evidence type="ECO:0000313" key="2">
    <source>
        <dbReference type="EMBL" id="GCC44496.1"/>
    </source>
</evidence>
<keyword evidence="3" id="KW-1185">Reference proteome</keyword>
<proteinExistence type="predicted"/>
<protein>
    <submittedName>
        <fullName evidence="2">Uncharacterized protein</fullName>
    </submittedName>
</protein>